<accession>A0A1F2PCY7</accession>
<keyword evidence="2" id="KW-1003">Cell membrane</keyword>
<comment type="caution">
    <text evidence="9">The sequence shown here is derived from an EMBL/GenBank/DDBJ whole genome shotgun (WGS) entry which is preliminary data.</text>
</comment>
<evidence type="ECO:0000256" key="2">
    <source>
        <dbReference type="ARBA" id="ARBA00022475"/>
    </source>
</evidence>
<comment type="similarity">
    <text evidence="6">Belongs to the exbB/tolQ family.</text>
</comment>
<comment type="subcellular location">
    <subcellularLocation>
        <location evidence="1">Cell membrane</location>
        <topology evidence="1">Multi-pass membrane protein</topology>
    </subcellularLocation>
    <subcellularLocation>
        <location evidence="6">Membrane</location>
        <topology evidence="6">Multi-pass membrane protein</topology>
    </subcellularLocation>
</comment>
<keyword evidence="9" id="KW-0282">Flagellum</keyword>
<dbReference type="Pfam" id="PF01618">
    <property type="entry name" value="MotA_ExbB"/>
    <property type="match status" value="1"/>
</dbReference>
<dbReference type="PATRIC" id="fig|1838285.3.peg.187"/>
<dbReference type="PANTHER" id="PTHR30625">
    <property type="entry name" value="PROTEIN TOLQ"/>
    <property type="match status" value="1"/>
</dbReference>
<evidence type="ECO:0000259" key="8">
    <source>
        <dbReference type="Pfam" id="PF01618"/>
    </source>
</evidence>
<dbReference type="GO" id="GO:0005886">
    <property type="term" value="C:plasma membrane"/>
    <property type="evidence" value="ECO:0007669"/>
    <property type="project" value="UniProtKB-SubCell"/>
</dbReference>
<reference evidence="9" key="1">
    <citation type="submission" date="2016-05" db="EMBL/GenBank/DDBJ databases">
        <title>Microbial consortia oxidize butane by reversing methanogenesis.</title>
        <authorList>
            <person name="Laso-Perez R."/>
            <person name="Richter M."/>
            <person name="Wegener G."/>
            <person name="Musat F."/>
        </authorList>
    </citation>
    <scope>NUCLEOTIDE SEQUENCE [LARGE SCALE GENOMIC DNA]</scope>
    <source>
        <strain evidence="9">BOX2</strain>
    </source>
</reference>
<organism evidence="9 10">
    <name type="scientific">Candidatus Syntropharchaeum caldarium</name>
    <dbReference type="NCBI Taxonomy" id="1838285"/>
    <lineage>
        <taxon>Archaea</taxon>
        <taxon>Methanobacteriati</taxon>
        <taxon>Methanobacteriota</taxon>
        <taxon>Stenosarchaea group</taxon>
        <taxon>Methanomicrobia</taxon>
        <taxon>Methanosarcinales</taxon>
        <taxon>ANME-2 cluster</taxon>
        <taxon>Candidatus Syntropharchaeum</taxon>
    </lineage>
</organism>
<evidence type="ECO:0000256" key="3">
    <source>
        <dbReference type="ARBA" id="ARBA00022692"/>
    </source>
</evidence>
<dbReference type="InterPro" id="IPR002898">
    <property type="entry name" value="MotA_ExbB_proton_chnl"/>
</dbReference>
<evidence type="ECO:0000256" key="6">
    <source>
        <dbReference type="RuleBase" id="RU004057"/>
    </source>
</evidence>
<feature type="transmembrane region" description="Helical" evidence="7">
    <location>
        <begin position="142"/>
        <end position="165"/>
    </location>
</feature>
<dbReference type="GO" id="GO:0017038">
    <property type="term" value="P:protein import"/>
    <property type="evidence" value="ECO:0007669"/>
    <property type="project" value="TreeGrafter"/>
</dbReference>
<gene>
    <name evidence="9" type="ORF">SCAL_000182</name>
</gene>
<keyword evidence="10" id="KW-1185">Reference proteome</keyword>
<dbReference type="EMBL" id="LYOS01000001">
    <property type="protein sequence ID" value="OFV68506.1"/>
    <property type="molecule type" value="Genomic_DNA"/>
</dbReference>
<proteinExistence type="inferred from homology"/>
<evidence type="ECO:0000256" key="4">
    <source>
        <dbReference type="ARBA" id="ARBA00022989"/>
    </source>
</evidence>
<evidence type="ECO:0000313" key="9">
    <source>
        <dbReference type="EMBL" id="OFV68506.1"/>
    </source>
</evidence>
<evidence type="ECO:0000256" key="1">
    <source>
        <dbReference type="ARBA" id="ARBA00004651"/>
    </source>
</evidence>
<name>A0A1F2PCY7_9EURY</name>
<keyword evidence="9" id="KW-0969">Cilium</keyword>
<evidence type="ECO:0000256" key="5">
    <source>
        <dbReference type="ARBA" id="ARBA00023136"/>
    </source>
</evidence>
<evidence type="ECO:0000256" key="7">
    <source>
        <dbReference type="SAM" id="Phobius"/>
    </source>
</evidence>
<evidence type="ECO:0000313" key="10">
    <source>
        <dbReference type="Proteomes" id="UP000186940"/>
    </source>
</evidence>
<protein>
    <submittedName>
        <fullName evidence="9">Flagellar motor protein MotA</fullName>
    </submittedName>
</protein>
<keyword evidence="5 7" id="KW-0472">Membrane</keyword>
<keyword evidence="9" id="KW-0966">Cell projection</keyword>
<feature type="domain" description="MotA/TolQ/ExbB proton channel" evidence="8">
    <location>
        <begin position="65"/>
        <end position="178"/>
    </location>
</feature>
<keyword evidence="6" id="KW-0653">Protein transport</keyword>
<keyword evidence="6" id="KW-0813">Transport</keyword>
<dbReference type="STRING" id="1838285.SCAL_000182"/>
<feature type="transmembrane region" description="Helical" evidence="7">
    <location>
        <begin position="106"/>
        <end position="130"/>
    </location>
</feature>
<keyword evidence="3 7" id="KW-0812">Transmembrane</keyword>
<sequence length="198" mass="22797">MIDIFATLQSSIYYISTYLLYPVIIALLICVGFILVDTGSFLYEIYRRKRLHFEFEDEVISGRFVALFMKELEHMDHEDRYFDLKLQKLLNDMEYLISKRLELTKLISRIGPMFGLMGTLIPMGPALIGLTHGDIETLADNLIIAFGTTVVGLLVGAVSYSIAMVRTRWYDQEMDDMEFVCEIVTGGSQDEIHEEEKR</sequence>
<dbReference type="InterPro" id="IPR050790">
    <property type="entry name" value="ExbB/TolQ_transport"/>
</dbReference>
<dbReference type="PANTHER" id="PTHR30625:SF3">
    <property type="entry name" value="TOL-PAL SYSTEM PROTEIN TOLQ"/>
    <property type="match status" value="1"/>
</dbReference>
<keyword evidence="4 7" id="KW-1133">Transmembrane helix</keyword>
<dbReference type="AlphaFoldDB" id="A0A1F2PCY7"/>
<dbReference type="Proteomes" id="UP000186940">
    <property type="component" value="Unassembled WGS sequence"/>
</dbReference>
<feature type="transmembrane region" description="Helical" evidence="7">
    <location>
        <begin position="20"/>
        <end position="43"/>
    </location>
</feature>